<dbReference type="GO" id="GO:0006508">
    <property type="term" value="P:proteolysis"/>
    <property type="evidence" value="ECO:0007669"/>
    <property type="project" value="InterPro"/>
</dbReference>
<keyword evidence="3" id="KW-0007">Acetylation</keyword>
<evidence type="ECO:0000256" key="6">
    <source>
        <dbReference type="ARBA" id="ARBA00045885"/>
    </source>
</evidence>
<dbReference type="InterPro" id="IPR029058">
    <property type="entry name" value="AB_hydrolase_fold"/>
</dbReference>
<dbReference type="RefSeq" id="WP_104711189.1">
    <property type="nucleotide sequence ID" value="NZ_PTRA01000001.1"/>
</dbReference>
<reference evidence="9" key="1">
    <citation type="submission" date="2018-02" db="EMBL/GenBank/DDBJ databases">
        <title>Genome sequencing of Solimonas sp. HR-BB.</title>
        <authorList>
            <person name="Lee Y."/>
            <person name="Jeon C.O."/>
        </authorList>
    </citation>
    <scope>NUCLEOTIDE SEQUENCE [LARGE SCALE GENOMIC DNA]</scope>
    <source>
        <strain evidence="9">HR-U</strain>
    </source>
</reference>
<dbReference type="PANTHER" id="PTHR42776">
    <property type="entry name" value="SERINE PEPTIDASE S9 FAMILY MEMBER"/>
    <property type="match status" value="1"/>
</dbReference>
<proteinExistence type="predicted"/>
<evidence type="ECO:0000256" key="3">
    <source>
        <dbReference type="ARBA" id="ARBA00022990"/>
    </source>
</evidence>
<keyword evidence="2" id="KW-0720">Serine protease</keyword>
<dbReference type="InterPro" id="IPR002471">
    <property type="entry name" value="Pept_S9_AS"/>
</dbReference>
<name>A0A2S7IPE7_9BACT</name>
<gene>
    <name evidence="8" type="ORF">C5O19_08060</name>
</gene>
<sequence>MFSLFRLLGCVGLLSIASIVSYAQSFSLEAVKSYPFPADLTAAAKGSRIAWTINEQGKRNIYVAEGPSYTPRKITPYSKDDGQELTSVTLSADGQWVVYVRGGEHGANWDEHLGVNVDGLPFAPKVEIWAIPFKGGEPKRLSEGDYPVLSPNGKTVAFLKGGQPWSVPVNGSEPAKMLFSTRGTTHSLEWSPDGSQLVFVSNRGDHSLIGIYTNAQTPLRWLAPSFAHDRSPRWSPNGNNLVFVRTPGTGGAPDSVLVRKHRPWSIWRVNVASGKATQLWQAPRTLAGSVPATNGGFNLHWAAQNRIVFLSYQDGWPHLYSMPSTGGTPLLLTPGAFTTEHIRLSPDRQWLTFSVNVGSDPQDLDRRHVARVPVDKAEMEVLTPGNGLEWTPVVTGDGTSLALISATAQRPPLPAVMPFGKGIPTLLGESLIPANFPQRSLVTPKQVIYQTPDGFTVHAQLFEPTGGPAQKPAIIYVHGGPMRQMLLGWNYSDYYANAYATNQYLASLGFAVLSVNYRLGIGYGFEFHQPAGANTSGAAEYIDIKAAGDWLAKQSFVDKSRIGIYGGSYGGYLTAMALAKDSNLFAAGVDIHGVHDWTTDRTLSITAPDRYERAPDADLVGKIAWESSPTAYINTWTSPVLIIHGDDDRNVRFNQSTDLVRRLEAKGVDLETLIIVNDTHHWMKHANSLKVGNATAAYFRKKLLEKTKAGAGE</sequence>
<dbReference type="SUPFAM" id="SSF82171">
    <property type="entry name" value="DPP6 N-terminal domain-like"/>
    <property type="match status" value="1"/>
</dbReference>
<comment type="caution">
    <text evidence="8">The sequence shown here is derived from an EMBL/GenBank/DDBJ whole genome shotgun (WGS) entry which is preliminary data.</text>
</comment>
<protein>
    <recommendedName>
        <fullName evidence="5">Acyl-peptide hydrolase</fullName>
    </recommendedName>
    <alternativeName>
        <fullName evidence="4">Acylaminoacyl-peptidase</fullName>
    </alternativeName>
</protein>
<evidence type="ECO:0000256" key="1">
    <source>
        <dbReference type="ARBA" id="ARBA00022801"/>
    </source>
</evidence>
<dbReference type="Pfam" id="PF00326">
    <property type="entry name" value="Peptidase_S9"/>
    <property type="match status" value="1"/>
</dbReference>
<dbReference type="InterPro" id="IPR011042">
    <property type="entry name" value="6-blade_b-propeller_TolB-like"/>
</dbReference>
<dbReference type="SUPFAM" id="SSF53474">
    <property type="entry name" value="alpha/beta-Hydrolases"/>
    <property type="match status" value="1"/>
</dbReference>
<feature type="domain" description="Peptidase S9 prolyl oligopeptidase catalytic" evidence="7">
    <location>
        <begin position="502"/>
        <end position="703"/>
    </location>
</feature>
<dbReference type="InterPro" id="IPR011659">
    <property type="entry name" value="WD40"/>
</dbReference>
<keyword evidence="2" id="KW-0645">Protease</keyword>
<evidence type="ECO:0000259" key="7">
    <source>
        <dbReference type="Pfam" id="PF00326"/>
    </source>
</evidence>
<dbReference type="Pfam" id="PF07676">
    <property type="entry name" value="PD40"/>
    <property type="match status" value="2"/>
</dbReference>
<dbReference type="GO" id="GO:0004252">
    <property type="term" value="F:serine-type endopeptidase activity"/>
    <property type="evidence" value="ECO:0007669"/>
    <property type="project" value="InterPro"/>
</dbReference>
<dbReference type="Gene3D" id="2.120.10.30">
    <property type="entry name" value="TolB, C-terminal domain"/>
    <property type="match status" value="2"/>
</dbReference>
<comment type="function">
    <text evidence="6">This enzyme catalyzes the hydrolysis of the N-terminal peptide bond of an N-acetylated peptide to generate an N-acetylated amino acid and a peptide with a free N-terminus. It preferentially cleaves off Ac-Ala, Ac-Met and Ac-Ser. Also, involved in the degradation of oxidized and glycated proteins.</text>
</comment>
<dbReference type="OrthoDB" id="9812921at2"/>
<evidence type="ECO:0000256" key="2">
    <source>
        <dbReference type="ARBA" id="ARBA00022825"/>
    </source>
</evidence>
<keyword evidence="1" id="KW-0378">Hydrolase</keyword>
<evidence type="ECO:0000256" key="5">
    <source>
        <dbReference type="ARBA" id="ARBA00032596"/>
    </source>
</evidence>
<dbReference type="Proteomes" id="UP000239590">
    <property type="component" value="Unassembled WGS sequence"/>
</dbReference>
<dbReference type="AlphaFoldDB" id="A0A2S7IPE7"/>
<dbReference type="PANTHER" id="PTHR42776:SF27">
    <property type="entry name" value="DIPEPTIDYL PEPTIDASE FAMILY MEMBER 6"/>
    <property type="match status" value="1"/>
</dbReference>
<organism evidence="8 9">
    <name type="scientific">Siphonobacter curvatus</name>
    <dbReference type="NCBI Taxonomy" id="2094562"/>
    <lineage>
        <taxon>Bacteria</taxon>
        <taxon>Pseudomonadati</taxon>
        <taxon>Bacteroidota</taxon>
        <taxon>Cytophagia</taxon>
        <taxon>Cytophagales</taxon>
        <taxon>Cytophagaceae</taxon>
        <taxon>Siphonobacter</taxon>
    </lineage>
</organism>
<dbReference type="EMBL" id="PTRA01000001">
    <property type="protein sequence ID" value="PQA59581.1"/>
    <property type="molecule type" value="Genomic_DNA"/>
</dbReference>
<evidence type="ECO:0000313" key="8">
    <source>
        <dbReference type="EMBL" id="PQA59581.1"/>
    </source>
</evidence>
<keyword evidence="9" id="KW-1185">Reference proteome</keyword>
<dbReference type="InterPro" id="IPR001375">
    <property type="entry name" value="Peptidase_S9_cat"/>
</dbReference>
<accession>A0A2S7IPE7</accession>
<evidence type="ECO:0000256" key="4">
    <source>
        <dbReference type="ARBA" id="ARBA00032284"/>
    </source>
</evidence>
<evidence type="ECO:0000313" key="9">
    <source>
        <dbReference type="Proteomes" id="UP000239590"/>
    </source>
</evidence>
<dbReference type="Gene3D" id="3.40.50.1820">
    <property type="entry name" value="alpha/beta hydrolase"/>
    <property type="match status" value="1"/>
</dbReference>
<dbReference type="PROSITE" id="PS00708">
    <property type="entry name" value="PRO_ENDOPEP_SER"/>
    <property type="match status" value="1"/>
</dbReference>